<comment type="subcellular location">
    <subcellularLocation>
        <location evidence="1">Cell membrane</location>
        <topology evidence="1">Multi-pass membrane protein</topology>
    </subcellularLocation>
</comment>
<evidence type="ECO:0000256" key="3">
    <source>
        <dbReference type="ARBA" id="ARBA00022989"/>
    </source>
</evidence>
<feature type="transmembrane region" description="Helical" evidence="6">
    <location>
        <begin position="329"/>
        <end position="348"/>
    </location>
</feature>
<feature type="transmembrane region" description="Helical" evidence="6">
    <location>
        <begin position="177"/>
        <end position="196"/>
    </location>
</feature>
<dbReference type="InterPro" id="IPR011701">
    <property type="entry name" value="MFS"/>
</dbReference>
<dbReference type="Gene3D" id="1.20.1250.20">
    <property type="entry name" value="MFS general substrate transporter like domains"/>
    <property type="match status" value="1"/>
</dbReference>
<evidence type="ECO:0000259" key="7">
    <source>
        <dbReference type="PROSITE" id="PS50850"/>
    </source>
</evidence>
<keyword evidence="9" id="KW-1185">Reference proteome</keyword>
<dbReference type="InterPro" id="IPR052528">
    <property type="entry name" value="Sugar_transport-like"/>
</dbReference>
<feature type="transmembrane region" description="Helical" evidence="6">
    <location>
        <begin position="269"/>
        <end position="289"/>
    </location>
</feature>
<feature type="transmembrane region" description="Helical" evidence="6">
    <location>
        <begin position="134"/>
        <end position="157"/>
    </location>
</feature>
<feature type="region of interest" description="Disordered" evidence="5">
    <location>
        <begin position="204"/>
        <end position="248"/>
    </location>
</feature>
<feature type="transmembrane region" description="Helical" evidence="6">
    <location>
        <begin position="44"/>
        <end position="63"/>
    </location>
</feature>
<dbReference type="RefSeq" id="WP_115932127.1">
    <property type="nucleotide sequence ID" value="NZ_QREH01000001.1"/>
</dbReference>
<dbReference type="InterPro" id="IPR036259">
    <property type="entry name" value="MFS_trans_sf"/>
</dbReference>
<dbReference type="InterPro" id="IPR020846">
    <property type="entry name" value="MFS_dom"/>
</dbReference>
<feature type="transmembrane region" description="Helical" evidence="6">
    <location>
        <begin position="7"/>
        <end position="24"/>
    </location>
</feature>
<dbReference type="PROSITE" id="PS50850">
    <property type="entry name" value="MFS"/>
    <property type="match status" value="1"/>
</dbReference>
<evidence type="ECO:0000256" key="5">
    <source>
        <dbReference type="SAM" id="MobiDB-lite"/>
    </source>
</evidence>
<dbReference type="PANTHER" id="PTHR23526">
    <property type="entry name" value="INTEGRAL MEMBRANE TRANSPORT PROTEIN-RELATED"/>
    <property type="match status" value="1"/>
</dbReference>
<evidence type="ECO:0000256" key="6">
    <source>
        <dbReference type="SAM" id="Phobius"/>
    </source>
</evidence>
<protein>
    <submittedName>
        <fullName evidence="8">Putative MFS family arabinose efflux permease</fullName>
    </submittedName>
</protein>
<feature type="transmembrane region" description="Helical" evidence="6">
    <location>
        <begin position="99"/>
        <end position="122"/>
    </location>
</feature>
<dbReference type="OrthoDB" id="4612864at2"/>
<keyword evidence="4 6" id="KW-0472">Membrane</keyword>
<accession>A0A3D9LCL9</accession>
<evidence type="ECO:0000256" key="1">
    <source>
        <dbReference type="ARBA" id="ARBA00004651"/>
    </source>
</evidence>
<keyword evidence="2 6" id="KW-0812">Transmembrane</keyword>
<dbReference type="InterPro" id="IPR005829">
    <property type="entry name" value="Sugar_transporter_CS"/>
</dbReference>
<dbReference type="Proteomes" id="UP000256727">
    <property type="component" value="Unassembled WGS sequence"/>
</dbReference>
<evidence type="ECO:0000313" key="9">
    <source>
        <dbReference type="Proteomes" id="UP000256727"/>
    </source>
</evidence>
<dbReference type="Pfam" id="PF07690">
    <property type="entry name" value="MFS_1"/>
    <property type="match status" value="1"/>
</dbReference>
<dbReference type="EMBL" id="QREH01000001">
    <property type="protein sequence ID" value="REE04139.1"/>
    <property type="molecule type" value="Genomic_DNA"/>
</dbReference>
<evidence type="ECO:0000256" key="4">
    <source>
        <dbReference type="ARBA" id="ARBA00023136"/>
    </source>
</evidence>
<keyword evidence="3 6" id="KW-1133">Transmembrane helix</keyword>
<evidence type="ECO:0000313" key="8">
    <source>
        <dbReference type="EMBL" id="REE04139.1"/>
    </source>
</evidence>
<gene>
    <name evidence="8" type="ORF">C8E99_1966</name>
</gene>
<reference evidence="8 9" key="1">
    <citation type="submission" date="2018-07" db="EMBL/GenBank/DDBJ databases">
        <title>Sequencing the genomes of 1000 actinobacteria strains.</title>
        <authorList>
            <person name="Klenk H.-P."/>
        </authorList>
    </citation>
    <scope>NUCLEOTIDE SEQUENCE [LARGE SCALE GENOMIC DNA]</scope>
    <source>
        <strain evidence="8 9">DSM 14442</strain>
    </source>
</reference>
<comment type="caution">
    <text evidence="8">The sequence shown here is derived from an EMBL/GenBank/DDBJ whole genome shotgun (WGS) entry which is preliminary data.</text>
</comment>
<dbReference type="GO" id="GO:0022857">
    <property type="term" value="F:transmembrane transporter activity"/>
    <property type="evidence" value="ECO:0007669"/>
    <property type="project" value="InterPro"/>
</dbReference>
<evidence type="ECO:0000256" key="2">
    <source>
        <dbReference type="ARBA" id="ARBA00022692"/>
    </source>
</evidence>
<organism evidence="8 9">
    <name type="scientific">Citricoccus muralis</name>
    <dbReference type="NCBI Taxonomy" id="169134"/>
    <lineage>
        <taxon>Bacteria</taxon>
        <taxon>Bacillati</taxon>
        <taxon>Actinomycetota</taxon>
        <taxon>Actinomycetes</taxon>
        <taxon>Micrococcales</taxon>
        <taxon>Micrococcaceae</taxon>
        <taxon>Citricoccus</taxon>
    </lineage>
</organism>
<sequence length="444" mass="45525">MANRGNLTWLWVMIAAAVLTQTALNLLRPVTSYKLLALGAGEATVGLATAAYAILPLVFAMSLGRLSSRLPTLRGMIALGALVLGLGGVGLAFGSTVAVLMVSSAVLGMGHLLFTIAGQTVIGRRAAPENMDAAFGWFTAAFSVGQMSGPLISGLILGNATLSEATHSAEFDGRIDGALWLGAICSLLAVPVMYLMRADGGRRSRRLPAEPTEEPGDPTHGLGDEHSGPAGPALGTETSVGAGDAGTAGPGKPTMLAIWRVPGIPSHMMASLALLAMLDILTAFMPLVGEAAGVSPFWVGILLAVRGGASFLSRIVLPWMSGRWERHHLVLVSLLASAVALGFVPPALEGWHAVWLAVVLMAVGGFALGIGQPLTMSLVTQAVPPTWRGPALAFRLVGNRVGQVAMPVVAGLAAAPLGPAGGIWCACLILAASGTERLVSGRKR</sequence>
<feature type="domain" description="Major facilitator superfamily (MFS) profile" evidence="7">
    <location>
        <begin position="9"/>
        <end position="444"/>
    </location>
</feature>
<dbReference type="GO" id="GO:0005886">
    <property type="term" value="C:plasma membrane"/>
    <property type="evidence" value="ECO:0007669"/>
    <property type="project" value="UniProtKB-SubCell"/>
</dbReference>
<dbReference type="AlphaFoldDB" id="A0A3D9LCL9"/>
<name>A0A3D9LCL9_9MICC</name>
<dbReference type="PANTHER" id="PTHR23526:SF4">
    <property type="entry name" value="INTEGRAL MEMBRANE TRANSPORT PROTEIN"/>
    <property type="match status" value="1"/>
</dbReference>
<proteinExistence type="predicted"/>
<feature type="transmembrane region" description="Helical" evidence="6">
    <location>
        <begin position="295"/>
        <end position="317"/>
    </location>
</feature>
<dbReference type="PROSITE" id="PS00217">
    <property type="entry name" value="SUGAR_TRANSPORT_2"/>
    <property type="match status" value="1"/>
</dbReference>
<feature type="transmembrane region" description="Helical" evidence="6">
    <location>
        <begin position="354"/>
        <end position="371"/>
    </location>
</feature>
<feature type="transmembrane region" description="Helical" evidence="6">
    <location>
        <begin position="75"/>
        <end position="93"/>
    </location>
</feature>
<dbReference type="SUPFAM" id="SSF103473">
    <property type="entry name" value="MFS general substrate transporter"/>
    <property type="match status" value="1"/>
</dbReference>